<feature type="binding site" evidence="17">
    <location>
        <position position="360"/>
    </location>
    <ligand>
        <name>FAD</name>
        <dbReference type="ChEBI" id="CHEBI:57692"/>
    </ligand>
</feature>
<evidence type="ECO:0000256" key="13">
    <source>
        <dbReference type="ARBA" id="ARBA00023002"/>
    </source>
</evidence>
<dbReference type="Gene3D" id="3.50.50.60">
    <property type="entry name" value="FAD/NAD(P)-binding domain"/>
    <property type="match status" value="1"/>
</dbReference>
<feature type="binding site" evidence="18">
    <location>
        <begin position="160"/>
        <end position="163"/>
    </location>
    <ligand>
        <name>NADP(+)</name>
        <dbReference type="ChEBI" id="CHEBI:58349"/>
    </ligand>
</feature>
<dbReference type="UniPathway" id="UPA00296"/>
<feature type="binding site" evidence="17">
    <location>
        <position position="53"/>
    </location>
    <ligand>
        <name>FAD</name>
        <dbReference type="ChEBI" id="CHEBI:57692"/>
    </ligand>
</feature>
<dbReference type="PANTHER" id="PTHR48467:SF1">
    <property type="entry name" value="GLUTAMATE SYNTHASE 1 [NADH], CHLOROPLASTIC-LIKE"/>
    <property type="match status" value="1"/>
</dbReference>
<dbReference type="EC" id="1.18.1.6" evidence="5 16"/>
<dbReference type="SUPFAM" id="SSF51971">
    <property type="entry name" value="Nucleotide-binding domain"/>
    <property type="match status" value="1"/>
</dbReference>
<evidence type="ECO:0000256" key="17">
    <source>
        <dbReference type="PIRSR" id="PIRSR000362-1"/>
    </source>
</evidence>
<dbReference type="AlphaFoldDB" id="A0A8D9EQ26"/>
<dbReference type="EMBL" id="HBUF01560687">
    <property type="protein sequence ID" value="CAG6762223.1"/>
    <property type="molecule type" value="Transcribed_RNA"/>
</dbReference>
<dbReference type="PIRSF" id="PIRSF000362">
    <property type="entry name" value="FNR"/>
    <property type="match status" value="1"/>
</dbReference>
<evidence type="ECO:0000256" key="12">
    <source>
        <dbReference type="ARBA" id="ARBA00022982"/>
    </source>
</evidence>
<dbReference type="Gene3D" id="3.40.50.720">
    <property type="entry name" value="NAD(P)-binding Rossmann-like Domain"/>
    <property type="match status" value="1"/>
</dbReference>
<evidence type="ECO:0000256" key="4">
    <source>
        <dbReference type="ARBA" id="ARBA00008312"/>
    </source>
</evidence>
<dbReference type="GO" id="GO:0016491">
    <property type="term" value="F:oxidoreductase activity"/>
    <property type="evidence" value="ECO:0007669"/>
    <property type="project" value="UniProtKB-KW"/>
</dbReference>
<dbReference type="EMBL" id="HBUF01560688">
    <property type="protein sequence ID" value="CAG6762224.1"/>
    <property type="molecule type" value="Transcribed_RNA"/>
</dbReference>
<keyword evidence="8 16" id="KW-0285">Flavoprotein</keyword>
<feature type="binding site" evidence="18">
    <location>
        <begin position="204"/>
        <end position="205"/>
    </location>
    <ligand>
        <name>NADP(+)</name>
        <dbReference type="ChEBI" id="CHEBI:58349"/>
    </ligand>
</feature>
<keyword evidence="11" id="KW-0809">Transit peptide</keyword>
<evidence type="ECO:0000256" key="2">
    <source>
        <dbReference type="ARBA" id="ARBA00004173"/>
    </source>
</evidence>
<dbReference type="PANTHER" id="PTHR48467">
    <property type="entry name" value="GLUTAMATE SYNTHASE 1 [NADH], CHLOROPLASTIC-LIKE"/>
    <property type="match status" value="1"/>
</dbReference>
<evidence type="ECO:0000313" key="19">
    <source>
        <dbReference type="EMBL" id="CAG6762223.1"/>
    </source>
</evidence>
<evidence type="ECO:0000256" key="10">
    <source>
        <dbReference type="ARBA" id="ARBA00022857"/>
    </source>
</evidence>
<evidence type="ECO:0000256" key="8">
    <source>
        <dbReference type="ARBA" id="ARBA00022630"/>
    </source>
</evidence>
<protein>
    <recommendedName>
        <fullName evidence="6 16">NADPH:adrenodoxin oxidoreductase, mitochondrial</fullName>
        <ecNumber evidence="5 16">1.18.1.6</ecNumber>
    </recommendedName>
</protein>
<dbReference type="InterPro" id="IPR021163">
    <property type="entry name" value="Ferredox_Rdtase_adrenod"/>
</dbReference>
<feature type="binding site" evidence="18">
    <location>
        <position position="367"/>
    </location>
    <ligand>
        <name>NADP(+)</name>
        <dbReference type="ChEBI" id="CHEBI:58349"/>
    </ligand>
</feature>
<keyword evidence="7" id="KW-0813">Transport</keyword>
<dbReference type="Pfam" id="PF13450">
    <property type="entry name" value="NAD_binding_8"/>
    <property type="match status" value="1"/>
</dbReference>
<feature type="binding site" evidence="18">
    <location>
        <position position="216"/>
    </location>
    <ligand>
        <name>NADP(+)</name>
        <dbReference type="ChEBI" id="CHEBI:58349"/>
    </ligand>
</feature>
<comment type="cofactor">
    <cofactor evidence="1 16 17">
        <name>FAD</name>
        <dbReference type="ChEBI" id="CHEBI:57692"/>
    </cofactor>
</comment>
<proteinExistence type="inferred from homology"/>
<evidence type="ECO:0000256" key="9">
    <source>
        <dbReference type="ARBA" id="ARBA00022827"/>
    </source>
</evidence>
<accession>A0A8D9EQ26</accession>
<dbReference type="GO" id="GO:0005739">
    <property type="term" value="C:mitochondrion"/>
    <property type="evidence" value="ECO:0007669"/>
    <property type="project" value="UniProtKB-SubCell"/>
</dbReference>
<feature type="binding site" evidence="17">
    <location>
        <position position="89"/>
    </location>
    <ligand>
        <name>FAD</name>
        <dbReference type="ChEBI" id="CHEBI:57692"/>
    </ligand>
</feature>
<evidence type="ECO:0000256" key="3">
    <source>
        <dbReference type="ARBA" id="ARBA00004731"/>
    </source>
</evidence>
<keyword evidence="14 16" id="KW-0496">Mitochondrion</keyword>
<keyword evidence="12" id="KW-0249">Electron transport</keyword>
<name>A0A8D9EQ26_9HEMI</name>
<evidence type="ECO:0000256" key="11">
    <source>
        <dbReference type="ARBA" id="ARBA00022946"/>
    </source>
</evidence>
<evidence type="ECO:0000256" key="18">
    <source>
        <dbReference type="PIRSR" id="PIRSR000362-2"/>
    </source>
</evidence>
<evidence type="ECO:0000256" key="7">
    <source>
        <dbReference type="ARBA" id="ARBA00022448"/>
    </source>
</evidence>
<comment type="subcellular location">
    <subcellularLocation>
        <location evidence="2 16">Mitochondrion</location>
    </subcellularLocation>
</comment>
<feature type="binding site" evidence="17">
    <location>
        <begin position="367"/>
        <end position="369"/>
    </location>
    <ligand>
        <name>FAD</name>
        <dbReference type="ChEBI" id="CHEBI:57692"/>
    </ligand>
</feature>
<dbReference type="PRINTS" id="PR00419">
    <property type="entry name" value="ADXRDTASE"/>
</dbReference>
<evidence type="ECO:0000256" key="1">
    <source>
        <dbReference type="ARBA" id="ARBA00001974"/>
    </source>
</evidence>
<dbReference type="FunFam" id="3.50.50.60:FF:000036">
    <property type="entry name" value="NADPH:adrenodoxin oxidoreductase, mitochondrial"/>
    <property type="match status" value="1"/>
</dbReference>
<keyword evidence="9 16" id="KW-0274">FAD</keyword>
<evidence type="ECO:0000256" key="5">
    <source>
        <dbReference type="ARBA" id="ARBA00013219"/>
    </source>
</evidence>
<dbReference type="InterPro" id="IPR055275">
    <property type="entry name" value="Ferredox_Rdtase"/>
</dbReference>
<reference evidence="19" key="1">
    <citation type="submission" date="2021-05" db="EMBL/GenBank/DDBJ databases">
        <authorList>
            <person name="Alioto T."/>
            <person name="Alioto T."/>
            <person name="Gomez Garrido J."/>
        </authorList>
    </citation>
    <scope>NUCLEOTIDE SEQUENCE</scope>
</reference>
<dbReference type="InterPro" id="IPR036188">
    <property type="entry name" value="FAD/NAD-bd_sf"/>
</dbReference>
<feature type="binding site" evidence="17">
    <location>
        <position position="24"/>
    </location>
    <ligand>
        <name>FAD</name>
        <dbReference type="ChEBI" id="CHEBI:57692"/>
    </ligand>
</feature>
<evidence type="ECO:0000256" key="6">
    <source>
        <dbReference type="ARBA" id="ARBA00016287"/>
    </source>
</evidence>
<keyword evidence="13 16" id="KW-0560">Oxidoreductase</keyword>
<organism evidence="19">
    <name type="scientific">Cacopsylla melanoneura</name>
    <dbReference type="NCBI Taxonomy" id="428564"/>
    <lineage>
        <taxon>Eukaryota</taxon>
        <taxon>Metazoa</taxon>
        <taxon>Ecdysozoa</taxon>
        <taxon>Arthropoda</taxon>
        <taxon>Hexapoda</taxon>
        <taxon>Insecta</taxon>
        <taxon>Pterygota</taxon>
        <taxon>Neoptera</taxon>
        <taxon>Paraneoptera</taxon>
        <taxon>Hemiptera</taxon>
        <taxon>Sternorrhyncha</taxon>
        <taxon>Psylloidea</taxon>
        <taxon>Psyllidae</taxon>
        <taxon>Psyllinae</taxon>
        <taxon>Cacopsylla</taxon>
    </lineage>
</organism>
<comment type="pathway">
    <text evidence="3">Steroid metabolism; cholesterol metabolism.</text>
</comment>
<dbReference type="GO" id="GO:0008203">
    <property type="term" value="P:cholesterol metabolic process"/>
    <property type="evidence" value="ECO:0007669"/>
    <property type="project" value="UniProtKB-UniPathway"/>
</dbReference>
<evidence type="ECO:0000256" key="14">
    <source>
        <dbReference type="ARBA" id="ARBA00023128"/>
    </source>
</evidence>
<comment type="similarity">
    <text evidence="4 16">Belongs to the ferredoxin--NADP reductase type 1 family.</text>
</comment>
<sequence length="453" mass="49594">MIRHAYSSISQLKPQVCIVGSGPAGFYCAHQILKVLPSCTVDIYERLPVPFGLVRYGVAPDHPEVKNVINTFTKIGEDPRVNFYGNICLGQDVCLGDLKQAYHAVVLCYGADNDRKLNIPNENGGNIVSARSFVGWYNGLPQDANLQVNLDCEEATLLGQGNVAMDVARILLTSVDELKSTDITEHSLEALSRSRIKCVHLIGRRGPLQVAFTIKEFREMIKLNNVRTEFRTEQLAGVNEALADLQRPRKRLSELILKSASPDENKSNASKYFRPIFLRSPKEFQLDGSGHVSGVQCAVNKLEGPVEKPNAVETERRELIPCGIAFRSIGYQSVCVDPAVPFDEKSCTVVPTEDVYSAGWLATGPVGVILSTMSSAFEVGQRIGQDLMSNSGAAAKPGSGHVLNIVKNKGIPIVSWEGWKAIDAEETRLGKLKGKPREKFVSVEQMLSVSGIR</sequence>
<evidence type="ECO:0000256" key="15">
    <source>
        <dbReference type="ARBA" id="ARBA00048933"/>
    </source>
</evidence>
<evidence type="ECO:0000256" key="16">
    <source>
        <dbReference type="PIRNR" id="PIRNR000362"/>
    </source>
</evidence>
<comment type="catalytic activity">
    <reaction evidence="15 16">
        <text>2 reduced [adrenodoxin] + NADP(+) + H(+) = 2 oxidized [adrenodoxin] + NADPH</text>
        <dbReference type="Rhea" id="RHEA:42312"/>
        <dbReference type="Rhea" id="RHEA-COMP:9998"/>
        <dbReference type="Rhea" id="RHEA-COMP:9999"/>
        <dbReference type="ChEBI" id="CHEBI:15378"/>
        <dbReference type="ChEBI" id="CHEBI:33737"/>
        <dbReference type="ChEBI" id="CHEBI:33738"/>
        <dbReference type="ChEBI" id="CHEBI:57783"/>
        <dbReference type="ChEBI" id="CHEBI:58349"/>
        <dbReference type="EC" id="1.18.1.6"/>
    </reaction>
</comment>
<feature type="binding site" evidence="17">
    <location>
        <position position="45"/>
    </location>
    <ligand>
        <name>FAD</name>
        <dbReference type="ChEBI" id="CHEBI:57692"/>
    </ligand>
</feature>
<keyword evidence="10 16" id="KW-0521">NADP</keyword>